<dbReference type="InterPro" id="IPR036397">
    <property type="entry name" value="RNaseH_sf"/>
</dbReference>
<organism evidence="2">
    <name type="scientific">Human immunodeficiency virus type 1</name>
    <name type="common">HIV-1</name>
    <dbReference type="NCBI Taxonomy" id="11676"/>
    <lineage>
        <taxon>Viruses</taxon>
        <taxon>Riboviria</taxon>
        <taxon>Pararnavirae</taxon>
        <taxon>Artverviricota</taxon>
        <taxon>Revtraviricetes</taxon>
        <taxon>Ortervirales</taxon>
        <taxon>Retroviridae</taxon>
        <taxon>Orthoretrovirinae</taxon>
        <taxon>Lentivirus</taxon>
        <taxon>Lentivirus humimdef1</taxon>
    </lineage>
</organism>
<dbReference type="GO" id="GO:0015074">
    <property type="term" value="P:DNA integration"/>
    <property type="evidence" value="ECO:0007669"/>
    <property type="project" value="UniProtKB-KW"/>
</dbReference>
<dbReference type="EMBL" id="DQ149310">
    <property type="protein sequence ID" value="AAZ94994.1"/>
    <property type="molecule type" value="Genomic_DNA"/>
</dbReference>
<dbReference type="GO" id="GO:0003676">
    <property type="term" value="F:nucleic acid binding"/>
    <property type="evidence" value="ECO:0007669"/>
    <property type="project" value="InterPro"/>
</dbReference>
<evidence type="ECO:0000313" key="2">
    <source>
        <dbReference type="EMBL" id="AAZ94994.1"/>
    </source>
</evidence>
<gene>
    <name evidence="2" type="primary">pol</name>
</gene>
<name>Q3S8H5_HV1</name>
<dbReference type="SUPFAM" id="SSF53098">
    <property type="entry name" value="Ribonuclease H-like"/>
    <property type="match status" value="1"/>
</dbReference>
<sequence length="75" mass="8554">SSIEAESYPRCQQDKKQHTFYSNSAGRWPVKVIHTDNGSNFTSTAVKAACWWAGIQQEIWDSLQSPKSRSSRIHE</sequence>
<dbReference type="InterPro" id="IPR012337">
    <property type="entry name" value="RNaseH-like_sf"/>
</dbReference>
<organismHost>
    <name type="scientific">Homo sapiens</name>
    <name type="common">Human</name>
    <dbReference type="NCBI Taxonomy" id="9606"/>
</organismHost>
<evidence type="ECO:0000256" key="1">
    <source>
        <dbReference type="ARBA" id="ARBA00022908"/>
    </source>
</evidence>
<feature type="non-terminal residue" evidence="2">
    <location>
        <position position="1"/>
    </location>
</feature>
<accession>Q3S8H5</accession>
<keyword evidence="1" id="KW-0229">DNA integration</keyword>
<dbReference type="Gene3D" id="3.30.420.10">
    <property type="entry name" value="Ribonuclease H-like superfamily/Ribonuclease H"/>
    <property type="match status" value="1"/>
</dbReference>
<proteinExistence type="predicted"/>
<reference evidence="2" key="1">
    <citation type="submission" date="2005-07" db="EMBL/GenBank/DDBJ databases">
        <title>Genetic Diversity of HIV-1 in Northern Kenya.</title>
        <authorList>
            <person name="Khamadi S.A."/>
            <person name="Ochieng W."/>
            <person name="Lihana R.W."/>
            <person name="Kiptoo M.K."/>
            <person name="Kinyua J.G."/>
            <person name="Lagat N."/>
            <person name="Muriuki J."/>
            <person name="Mwangi J."/>
            <person name="Pelle R."/>
            <person name="Muigai A."/>
            <person name="Carter J."/>
            <person name="Yamada R."/>
            <person name="Mpoke S."/>
        </authorList>
    </citation>
    <scope>NUCLEOTIDE SEQUENCE</scope>
    <source>
        <strain evidence="2">MYDH057</strain>
    </source>
</reference>
<protein>
    <submittedName>
        <fullName evidence="2">Truncated integrase</fullName>
    </submittedName>
</protein>